<gene>
    <name evidence="3" type="ORF">Arub01_01430</name>
</gene>
<dbReference type="EMBL" id="BSRZ01000001">
    <property type="protein sequence ID" value="GLW61899.1"/>
    <property type="molecule type" value="Genomic_DNA"/>
</dbReference>
<keyword evidence="4" id="KW-1185">Reference proteome</keyword>
<keyword evidence="3" id="KW-0489">Methyltransferase</keyword>
<dbReference type="GO" id="GO:0008757">
    <property type="term" value="F:S-adenosylmethionine-dependent methyltransferase activity"/>
    <property type="evidence" value="ECO:0007669"/>
    <property type="project" value="InterPro"/>
</dbReference>
<dbReference type="GO" id="GO:0032259">
    <property type="term" value="P:methylation"/>
    <property type="evidence" value="ECO:0007669"/>
    <property type="project" value="UniProtKB-KW"/>
</dbReference>
<dbReference type="PANTHER" id="PTHR43591:SF24">
    <property type="entry name" value="2-METHOXY-6-POLYPRENYL-1,4-BENZOQUINOL METHYLASE, MITOCHONDRIAL"/>
    <property type="match status" value="1"/>
</dbReference>
<evidence type="ECO:0000256" key="1">
    <source>
        <dbReference type="SAM" id="MobiDB-lite"/>
    </source>
</evidence>
<evidence type="ECO:0000313" key="3">
    <source>
        <dbReference type="EMBL" id="GLW61899.1"/>
    </source>
</evidence>
<evidence type="ECO:0000259" key="2">
    <source>
        <dbReference type="Pfam" id="PF08241"/>
    </source>
</evidence>
<accession>A0A9W6PRS0</accession>
<reference evidence="3" key="1">
    <citation type="submission" date="2023-02" db="EMBL/GenBank/DDBJ databases">
        <title>Actinomadura rubrobrunea NBRC 14622.</title>
        <authorList>
            <person name="Ichikawa N."/>
            <person name="Sato H."/>
            <person name="Tonouchi N."/>
        </authorList>
    </citation>
    <scope>NUCLEOTIDE SEQUENCE</scope>
    <source>
        <strain evidence="3">NBRC 14622</strain>
    </source>
</reference>
<sequence>MVAAQRPPASTSQDRPDTRTPPRPHRATLARSVRLLRAFRREQHAPADFYRLLARDTVEQVRGYARLDGATVLDVGTGTGFLAREFHAAGARCAGVDLDVEQLTALGSAAGCMLAGSAMALPFQDGAFDVCVSSNVLEHVREPWRMGAEMIRVTRPGGVVYLAFTPWLSPWGGHETSPWHYLGGERAARRYERKYGRPPKNRFGETLHRVTVAEALTWARAQRDVDVLDVIPRYHPSWAKGVVRVPGLREFASWNVVLVLRRRHGAN</sequence>
<proteinExistence type="predicted"/>
<keyword evidence="3" id="KW-0808">Transferase</keyword>
<name>A0A9W6PRS0_9ACTN</name>
<protein>
    <submittedName>
        <fullName evidence="3">SAM-dependent methyltransferase</fullName>
    </submittedName>
</protein>
<dbReference type="CDD" id="cd02440">
    <property type="entry name" value="AdoMet_MTases"/>
    <property type="match status" value="1"/>
</dbReference>
<dbReference type="PANTHER" id="PTHR43591">
    <property type="entry name" value="METHYLTRANSFERASE"/>
    <property type="match status" value="1"/>
</dbReference>
<feature type="domain" description="Methyltransferase type 11" evidence="2">
    <location>
        <begin position="73"/>
        <end position="161"/>
    </location>
</feature>
<dbReference type="Gene3D" id="3.40.50.150">
    <property type="entry name" value="Vaccinia Virus protein VP39"/>
    <property type="match status" value="1"/>
</dbReference>
<evidence type="ECO:0000313" key="4">
    <source>
        <dbReference type="Proteomes" id="UP001165124"/>
    </source>
</evidence>
<dbReference type="AlphaFoldDB" id="A0A9W6PRS0"/>
<dbReference type="InterPro" id="IPR029063">
    <property type="entry name" value="SAM-dependent_MTases_sf"/>
</dbReference>
<dbReference type="Pfam" id="PF08241">
    <property type="entry name" value="Methyltransf_11"/>
    <property type="match status" value="1"/>
</dbReference>
<dbReference type="RefSeq" id="WP_083951370.1">
    <property type="nucleotide sequence ID" value="NZ_BSRZ01000001.1"/>
</dbReference>
<organism evidence="3 4">
    <name type="scientific">Actinomadura rubrobrunea</name>
    <dbReference type="NCBI Taxonomy" id="115335"/>
    <lineage>
        <taxon>Bacteria</taxon>
        <taxon>Bacillati</taxon>
        <taxon>Actinomycetota</taxon>
        <taxon>Actinomycetes</taxon>
        <taxon>Streptosporangiales</taxon>
        <taxon>Thermomonosporaceae</taxon>
        <taxon>Actinomadura</taxon>
    </lineage>
</organism>
<feature type="region of interest" description="Disordered" evidence="1">
    <location>
        <begin position="1"/>
        <end position="25"/>
    </location>
</feature>
<dbReference type="SUPFAM" id="SSF53335">
    <property type="entry name" value="S-adenosyl-L-methionine-dependent methyltransferases"/>
    <property type="match status" value="1"/>
</dbReference>
<comment type="caution">
    <text evidence="3">The sequence shown here is derived from an EMBL/GenBank/DDBJ whole genome shotgun (WGS) entry which is preliminary data.</text>
</comment>
<dbReference type="Proteomes" id="UP001165124">
    <property type="component" value="Unassembled WGS sequence"/>
</dbReference>
<dbReference type="InterPro" id="IPR013216">
    <property type="entry name" value="Methyltransf_11"/>
</dbReference>